<evidence type="ECO:0000313" key="11">
    <source>
        <dbReference type="Proteomes" id="UP000029385"/>
    </source>
</evidence>
<sequence>MALLFAFALAFALLLAAGWQSLRQSRAAAAEQAMVEHTLVVLQHGLEFDTDVLQMEADHRAFLIEGDRAFEQSREALHARAGEQIAALQALTRDNPRQQQRVLLARRLLAERHDRMRATSALVARDGLAAARQNFAARGQGSLGPLREVLATLRGEEEQLLAQRSRAASDGAQRLRWALFYGPAAGLLLLLCGLAVLWRQLNATERVSARLAQSSAQLQFAYDVAGIGDWDLDLDTGAARRSPRHDQIFGYDTPLASWSKELFLEHVHPDDRAAVEASFQQAVATGGDWNFECRIHWADGSQHWIWACGRVFDRHGDGAAHMLGTVCDITERKNAESDLQNFFRLSRDLICVSSLDGRLLRLNPAWQNTLGYSLEAMLGRPFLDFVHPDDLDATIRETLALAEGRETILFENRYRTADGRWIWLLWNASASPSDGVIYATARDITERKDVEQRVAALNRDLSSRSEALEAANKELEAFSYSVSHDLRAPLRHIDGYARILIEDAAPVLDVDSRRYLQSISDSSRRMGALIDDLLNLARLGRKPLHQQRIDMRELLDSAMRDIVTGEANVAIADLPMADGDPTLIKQVWINLVSNAVKYSAPRAADARIEIAGERAGERVRYTVSDNGVGFDMRYAEKLFGVFQRLHAQDEFEGTGVGLAIVQRIVNRHGGRVDAQAEPGVGATFSFELPVSEATT</sequence>
<keyword evidence="6" id="KW-0472">Membrane</keyword>
<dbReference type="PANTHER" id="PTHR43304:SF1">
    <property type="entry name" value="PAC DOMAIN-CONTAINING PROTEIN"/>
    <property type="match status" value="1"/>
</dbReference>
<dbReference type="SMART" id="SM00388">
    <property type="entry name" value="HisKA"/>
    <property type="match status" value="1"/>
</dbReference>
<dbReference type="InterPro" id="IPR001610">
    <property type="entry name" value="PAC"/>
</dbReference>
<dbReference type="Proteomes" id="UP000029385">
    <property type="component" value="Unassembled WGS sequence"/>
</dbReference>
<proteinExistence type="predicted"/>
<dbReference type="SMART" id="SM00387">
    <property type="entry name" value="HATPase_c"/>
    <property type="match status" value="1"/>
</dbReference>
<dbReference type="PROSITE" id="PS50112">
    <property type="entry name" value="PAS"/>
    <property type="match status" value="1"/>
</dbReference>
<evidence type="ECO:0000256" key="6">
    <source>
        <dbReference type="SAM" id="Phobius"/>
    </source>
</evidence>
<feature type="domain" description="PAC" evidence="9">
    <location>
        <begin position="289"/>
        <end position="341"/>
    </location>
</feature>
<dbReference type="Gene3D" id="3.30.565.10">
    <property type="entry name" value="Histidine kinase-like ATPase, C-terminal domain"/>
    <property type="match status" value="1"/>
</dbReference>
<dbReference type="EMBL" id="AVCI01000003">
    <property type="protein sequence ID" value="KFN44114.1"/>
    <property type="molecule type" value="Genomic_DNA"/>
</dbReference>
<feature type="transmembrane region" description="Helical" evidence="6">
    <location>
        <begin position="177"/>
        <end position="198"/>
    </location>
</feature>
<dbReference type="InterPro" id="IPR036890">
    <property type="entry name" value="HATPase_C_sf"/>
</dbReference>
<dbReference type="PANTHER" id="PTHR43304">
    <property type="entry name" value="PHYTOCHROME-LIKE PROTEIN CPH1"/>
    <property type="match status" value="1"/>
</dbReference>
<dbReference type="STRING" id="1121015.GCA_000420545_01808"/>
<dbReference type="Pfam" id="PF05227">
    <property type="entry name" value="CHASE3"/>
    <property type="match status" value="1"/>
</dbReference>
<dbReference type="InterPro" id="IPR007891">
    <property type="entry name" value="CHASE3"/>
</dbReference>
<dbReference type="eggNOG" id="COG4251">
    <property type="taxonomic scope" value="Bacteria"/>
</dbReference>
<dbReference type="CDD" id="cd19410">
    <property type="entry name" value="HK9-like_sensor"/>
    <property type="match status" value="1"/>
</dbReference>
<evidence type="ECO:0000256" key="1">
    <source>
        <dbReference type="ARBA" id="ARBA00000085"/>
    </source>
</evidence>
<accession>A0A091AZP9</accession>
<dbReference type="PATRIC" id="fig|1121015.4.peg.844"/>
<dbReference type="InterPro" id="IPR004358">
    <property type="entry name" value="Sig_transdc_His_kin-like_C"/>
</dbReference>
<evidence type="ECO:0000256" key="2">
    <source>
        <dbReference type="ARBA" id="ARBA00012438"/>
    </source>
</evidence>
<evidence type="ECO:0000256" key="4">
    <source>
        <dbReference type="ARBA" id="ARBA00022679"/>
    </source>
</evidence>
<dbReference type="PROSITE" id="PS50113">
    <property type="entry name" value="PAC"/>
    <property type="match status" value="1"/>
</dbReference>
<dbReference type="InterPro" id="IPR000014">
    <property type="entry name" value="PAS"/>
</dbReference>
<comment type="caution">
    <text evidence="10">The sequence shown here is derived from an EMBL/GenBank/DDBJ whole genome shotgun (WGS) entry which is preliminary data.</text>
</comment>
<dbReference type="SUPFAM" id="SSF47384">
    <property type="entry name" value="Homodimeric domain of signal transducing histidine kinase"/>
    <property type="match status" value="1"/>
</dbReference>
<dbReference type="SUPFAM" id="SSF55785">
    <property type="entry name" value="PYP-like sensor domain (PAS domain)"/>
    <property type="match status" value="2"/>
</dbReference>
<protein>
    <recommendedName>
        <fullName evidence="2">histidine kinase</fullName>
        <ecNumber evidence="2">2.7.13.3</ecNumber>
    </recommendedName>
</protein>
<dbReference type="Gene3D" id="3.30.450.20">
    <property type="entry name" value="PAS domain"/>
    <property type="match status" value="2"/>
</dbReference>
<keyword evidence="6" id="KW-1133">Transmembrane helix</keyword>
<dbReference type="SUPFAM" id="SSF55874">
    <property type="entry name" value="ATPase domain of HSP90 chaperone/DNA topoisomerase II/histidine kinase"/>
    <property type="match status" value="1"/>
</dbReference>
<dbReference type="InterPro" id="IPR003594">
    <property type="entry name" value="HATPase_dom"/>
</dbReference>
<dbReference type="Pfam" id="PF00512">
    <property type="entry name" value="HisKA"/>
    <property type="match status" value="1"/>
</dbReference>
<dbReference type="CDD" id="cd00130">
    <property type="entry name" value="PAS"/>
    <property type="match status" value="2"/>
</dbReference>
<dbReference type="FunFam" id="3.30.565.10:FF:000006">
    <property type="entry name" value="Sensor histidine kinase WalK"/>
    <property type="match status" value="1"/>
</dbReference>
<dbReference type="PROSITE" id="PS50109">
    <property type="entry name" value="HIS_KIN"/>
    <property type="match status" value="1"/>
</dbReference>
<dbReference type="SMART" id="SM00091">
    <property type="entry name" value="PAS"/>
    <property type="match status" value="2"/>
</dbReference>
<dbReference type="OrthoDB" id="9808408at2"/>
<dbReference type="AlphaFoldDB" id="A0A091AZP9"/>
<keyword evidence="3" id="KW-0597">Phosphoprotein</keyword>
<dbReference type="SMART" id="SM00086">
    <property type="entry name" value="PAC"/>
    <property type="match status" value="2"/>
</dbReference>
<evidence type="ECO:0000259" key="7">
    <source>
        <dbReference type="PROSITE" id="PS50109"/>
    </source>
</evidence>
<feature type="domain" description="Histidine kinase" evidence="7">
    <location>
        <begin position="481"/>
        <end position="692"/>
    </location>
</feature>
<dbReference type="FunFam" id="1.10.287.130:FF:000070">
    <property type="entry name" value="Histidine kinase sensor protein"/>
    <property type="match status" value="1"/>
</dbReference>
<keyword evidence="5" id="KW-0418">Kinase</keyword>
<dbReference type="InterPro" id="IPR000700">
    <property type="entry name" value="PAS-assoc_C"/>
</dbReference>
<dbReference type="CDD" id="cd00082">
    <property type="entry name" value="HisKA"/>
    <property type="match status" value="1"/>
</dbReference>
<comment type="catalytic activity">
    <reaction evidence="1">
        <text>ATP + protein L-histidine = ADP + protein N-phospho-L-histidine.</text>
        <dbReference type="EC" id="2.7.13.3"/>
    </reaction>
</comment>
<dbReference type="InterPro" id="IPR052162">
    <property type="entry name" value="Sensor_kinase/Photoreceptor"/>
</dbReference>
<evidence type="ECO:0000256" key="5">
    <source>
        <dbReference type="ARBA" id="ARBA00022777"/>
    </source>
</evidence>
<dbReference type="NCBIfam" id="TIGR00229">
    <property type="entry name" value="sensory_box"/>
    <property type="match status" value="1"/>
</dbReference>
<evidence type="ECO:0000313" key="10">
    <source>
        <dbReference type="EMBL" id="KFN44114.1"/>
    </source>
</evidence>
<dbReference type="InterPro" id="IPR005467">
    <property type="entry name" value="His_kinase_dom"/>
</dbReference>
<dbReference type="Pfam" id="PF08447">
    <property type="entry name" value="PAS_3"/>
    <property type="match status" value="2"/>
</dbReference>
<keyword evidence="4" id="KW-0808">Transferase</keyword>
<dbReference type="PRINTS" id="PR00344">
    <property type="entry name" value="BCTRLSENSOR"/>
</dbReference>
<evidence type="ECO:0000259" key="8">
    <source>
        <dbReference type="PROSITE" id="PS50112"/>
    </source>
</evidence>
<dbReference type="EC" id="2.7.13.3" evidence="2"/>
<dbReference type="Gene3D" id="2.10.70.100">
    <property type="match status" value="1"/>
</dbReference>
<dbReference type="GO" id="GO:0000155">
    <property type="term" value="F:phosphorelay sensor kinase activity"/>
    <property type="evidence" value="ECO:0007669"/>
    <property type="project" value="InterPro"/>
</dbReference>
<dbReference type="InterPro" id="IPR003661">
    <property type="entry name" value="HisK_dim/P_dom"/>
</dbReference>
<evidence type="ECO:0000259" key="9">
    <source>
        <dbReference type="PROSITE" id="PS50113"/>
    </source>
</evidence>
<dbReference type="InterPro" id="IPR036097">
    <property type="entry name" value="HisK_dim/P_sf"/>
</dbReference>
<keyword evidence="6" id="KW-0812">Transmembrane</keyword>
<dbReference type="Pfam" id="PF02518">
    <property type="entry name" value="HATPase_c"/>
    <property type="match status" value="1"/>
</dbReference>
<dbReference type="RefSeq" id="WP_022969426.1">
    <property type="nucleotide sequence ID" value="NZ_ATVD01000003.1"/>
</dbReference>
<dbReference type="InterPro" id="IPR013655">
    <property type="entry name" value="PAS_fold_3"/>
</dbReference>
<name>A0A091AZP9_9GAMM</name>
<reference evidence="10 11" key="1">
    <citation type="submission" date="2013-09" db="EMBL/GenBank/DDBJ databases">
        <title>Genome sequencing of Arenimonas oryziterrae.</title>
        <authorList>
            <person name="Chen F."/>
            <person name="Wang G."/>
        </authorList>
    </citation>
    <scope>NUCLEOTIDE SEQUENCE [LARGE SCALE GENOMIC DNA]</scope>
    <source>
        <strain evidence="10 11">YC6267</strain>
    </source>
</reference>
<feature type="domain" description="PAS" evidence="8">
    <location>
        <begin position="335"/>
        <end position="405"/>
    </location>
</feature>
<keyword evidence="11" id="KW-1185">Reference proteome</keyword>
<organism evidence="10 11">
    <name type="scientific">Arenimonas oryziterrae DSM 21050 = YC6267</name>
    <dbReference type="NCBI Taxonomy" id="1121015"/>
    <lineage>
        <taxon>Bacteria</taxon>
        <taxon>Pseudomonadati</taxon>
        <taxon>Pseudomonadota</taxon>
        <taxon>Gammaproteobacteria</taxon>
        <taxon>Lysobacterales</taxon>
        <taxon>Lysobacteraceae</taxon>
        <taxon>Arenimonas</taxon>
    </lineage>
</organism>
<dbReference type="InterPro" id="IPR035965">
    <property type="entry name" value="PAS-like_dom_sf"/>
</dbReference>
<dbReference type="Gene3D" id="1.10.287.130">
    <property type="match status" value="1"/>
</dbReference>
<evidence type="ECO:0000256" key="3">
    <source>
        <dbReference type="ARBA" id="ARBA00022553"/>
    </source>
</evidence>
<gene>
    <name evidence="10" type="ORF">N789_06780</name>
</gene>
<dbReference type="GO" id="GO:0005886">
    <property type="term" value="C:plasma membrane"/>
    <property type="evidence" value="ECO:0007669"/>
    <property type="project" value="UniProtKB-ARBA"/>
</dbReference>